<evidence type="ECO:0000313" key="2">
    <source>
        <dbReference type="Proteomes" id="UP000032126"/>
    </source>
</evidence>
<sequence>MDMQTVYTLADQVNERDCHSSLMSVARRFGYRGDSWLDAVEHLVGNGVTTVSEVLAINS</sequence>
<proteinExistence type="predicted"/>
<dbReference type="KEGG" id="vg:26639332"/>
<keyword evidence="2" id="KW-1185">Reference proteome</keyword>
<reference evidence="1 2" key="1">
    <citation type="submission" date="2014-10" db="EMBL/GenBank/DDBJ databases">
        <authorList>
            <person name="Franco-Moreira L.J."/>
            <person name="Acosta-Bonilla D."/>
            <person name="Alvarado-Vega D.L."/>
            <person name="Berrios-Pagan L.R."/>
            <person name="Burgos-Santana G."/>
            <person name="Collazo-Rodriguez B.J."/>
            <person name="Cordero-Bernard G."/>
            <person name="Cotto-Rosario A."/>
            <person name="Dominguez-Rodriguez E."/>
            <person name="Figueroa-Negron P."/>
            <person name="Huertas-de-Jesus N.A."/>
            <person name="Leon-Rivera A."/>
            <person name="Llavona-Cartagena I.G."/>
            <person name="Machin-Rivera R."/>
            <person name="Maldonado-Rodriguez J.M."/>
            <person name="Maldonado-Vazquez N."/>
            <person name="Melendez-Rodriguez N."/>
            <person name="Merced-Carire N.D."/>
            <person name="Mora-Marrero P.M."/>
            <person name="Negron-Cruz N."/>
            <person name="Nieves-Mendez L."/>
            <person name="Pereira-Torres T.N."/>
            <person name="Perez-Otero J."/>
            <person name="Ramos-Gonzalez J."/>
            <person name="Ramos-Rivera M."/>
            <person name="Reyes-Aponte A.J."/>
            <person name="Rivera-Burgos M."/>
            <person name="Rodriguez-Arriaga L."/>
            <person name="Sanchez-Collazo M."/>
            <person name="Soto-Diaz O.R."/>
            <person name="Suarez-Marquez A.M."/>
            <person name="Velazquez-Fernandez A.L."/>
            <person name="Vives-Matos I."/>
            <person name="Rubin M.R."/>
            <person name="Vazquez E."/>
            <person name="Wang X."/>
            <person name="Crowell R."/>
            <person name="Bostrom M.A."/>
            <person name="Burke M."/>
            <person name="Wright G.M."/>
            <person name="Gregory S.G."/>
            <person name="Colman S.D."/>
            <person name="Anders K.R."/>
            <person name="Braun M.A."/>
            <person name="Delesalle V.A."/>
            <person name="Hughes L.E."/>
            <person name="Ware V.C."/>
            <person name="Bradley K.W."/>
            <person name="Barker L.P."/>
            <person name="Asai D.J."/>
            <person name="Bowman C.A."/>
            <person name="Russell D.A."/>
            <person name="Pope W.H."/>
            <person name="Jacobs-Sera D."/>
            <person name="Hendrix R.W."/>
            <person name="Hatfull G.F."/>
        </authorList>
    </citation>
    <scope>NUCLEOTIDE SEQUENCE [LARGE SCALE GENOMIC DNA]</scope>
</reference>
<dbReference type="Proteomes" id="UP000032126">
    <property type="component" value="Segment"/>
</dbReference>
<dbReference type="RefSeq" id="YP_009212834.1">
    <property type="nucleotide sequence ID" value="NC_028947.1"/>
</dbReference>
<dbReference type="EMBL" id="KM923971">
    <property type="protein sequence ID" value="AJK27417.1"/>
    <property type="molecule type" value="Genomic_DNA"/>
</dbReference>
<accession>A0A0C5ADR5</accession>
<dbReference type="GeneID" id="26639332"/>
<evidence type="ECO:0000313" key="1">
    <source>
        <dbReference type="EMBL" id="AJK27417.1"/>
    </source>
</evidence>
<name>A0A0C5ADR5_9CAUD</name>
<gene>
    <name evidence="1" type="ORF">PBI_KRATIO_88</name>
</gene>
<protein>
    <submittedName>
        <fullName evidence="1">Uncharacterized protein</fullName>
    </submittedName>
</protein>
<organism evidence="1 2">
    <name type="scientific">Mycobacterium phage Kratio</name>
    <dbReference type="NCBI Taxonomy" id="1606763"/>
    <lineage>
        <taxon>Viruses</taxon>
        <taxon>Duplodnaviria</taxon>
        <taxon>Heunggongvirae</taxon>
        <taxon>Uroviricota</taxon>
        <taxon>Caudoviricetes</taxon>
        <taxon>Weiservirinae</taxon>
        <taxon>Kratiovirus</taxon>
        <taxon>Kratiovirus kratio</taxon>
    </lineage>
</organism>